<evidence type="ECO:0008006" key="4">
    <source>
        <dbReference type="Google" id="ProtNLM"/>
    </source>
</evidence>
<proteinExistence type="predicted"/>
<dbReference type="HOGENOM" id="CLU_369649_0_0_1"/>
<evidence type="ECO:0000313" key="3">
    <source>
        <dbReference type="Proteomes" id="UP000053424"/>
    </source>
</evidence>
<reference evidence="3" key="2">
    <citation type="submission" date="2015-01" db="EMBL/GenBank/DDBJ databases">
        <title>Evolutionary Origins and Diversification of the Mycorrhizal Mutualists.</title>
        <authorList>
            <consortium name="DOE Joint Genome Institute"/>
            <consortium name="Mycorrhizal Genomics Consortium"/>
            <person name="Kohler A."/>
            <person name="Kuo A."/>
            <person name="Nagy L.G."/>
            <person name="Floudas D."/>
            <person name="Copeland A."/>
            <person name="Barry K.W."/>
            <person name="Cichocki N."/>
            <person name="Veneault-Fourrey C."/>
            <person name="LaButti K."/>
            <person name="Lindquist E.A."/>
            <person name="Lipzen A."/>
            <person name="Lundell T."/>
            <person name="Morin E."/>
            <person name="Murat C."/>
            <person name="Riley R."/>
            <person name="Ohm R."/>
            <person name="Sun H."/>
            <person name="Tunlid A."/>
            <person name="Henrissat B."/>
            <person name="Grigoriev I.V."/>
            <person name="Hibbett D.S."/>
            <person name="Martin F."/>
        </authorList>
    </citation>
    <scope>NUCLEOTIDE SEQUENCE [LARGE SCALE GENOMIC DNA]</scope>
    <source>
        <strain evidence="3">h7</strain>
    </source>
</reference>
<reference evidence="2 3" key="1">
    <citation type="submission" date="2014-04" db="EMBL/GenBank/DDBJ databases">
        <authorList>
            <consortium name="DOE Joint Genome Institute"/>
            <person name="Kuo A."/>
            <person name="Gay G."/>
            <person name="Dore J."/>
            <person name="Kohler A."/>
            <person name="Nagy L.G."/>
            <person name="Floudas D."/>
            <person name="Copeland A."/>
            <person name="Barry K.W."/>
            <person name="Cichocki N."/>
            <person name="Veneault-Fourrey C."/>
            <person name="LaButti K."/>
            <person name="Lindquist E.A."/>
            <person name="Lipzen A."/>
            <person name="Lundell T."/>
            <person name="Morin E."/>
            <person name="Murat C."/>
            <person name="Sun H."/>
            <person name="Tunlid A."/>
            <person name="Henrissat B."/>
            <person name="Grigoriev I.V."/>
            <person name="Hibbett D.S."/>
            <person name="Martin F."/>
            <person name="Nordberg H.P."/>
            <person name="Cantor M.N."/>
            <person name="Hua S.X."/>
        </authorList>
    </citation>
    <scope>NUCLEOTIDE SEQUENCE [LARGE SCALE GENOMIC DNA]</scope>
    <source>
        <strain evidence="3">h7</strain>
    </source>
</reference>
<feature type="compositionally biased region" description="Low complexity" evidence="1">
    <location>
        <begin position="574"/>
        <end position="583"/>
    </location>
</feature>
<feature type="compositionally biased region" description="Low complexity" evidence="1">
    <location>
        <begin position="452"/>
        <end position="463"/>
    </location>
</feature>
<feature type="compositionally biased region" description="Basic residues" evidence="1">
    <location>
        <begin position="464"/>
        <end position="477"/>
    </location>
</feature>
<dbReference type="OrthoDB" id="5575722at2759"/>
<feature type="region of interest" description="Disordered" evidence="1">
    <location>
        <begin position="430"/>
        <end position="477"/>
    </location>
</feature>
<organism evidence="2 3">
    <name type="scientific">Hebeloma cylindrosporum</name>
    <dbReference type="NCBI Taxonomy" id="76867"/>
    <lineage>
        <taxon>Eukaryota</taxon>
        <taxon>Fungi</taxon>
        <taxon>Dikarya</taxon>
        <taxon>Basidiomycota</taxon>
        <taxon>Agaricomycotina</taxon>
        <taxon>Agaricomycetes</taxon>
        <taxon>Agaricomycetidae</taxon>
        <taxon>Agaricales</taxon>
        <taxon>Agaricineae</taxon>
        <taxon>Hymenogastraceae</taxon>
        <taxon>Hebeloma</taxon>
    </lineage>
</organism>
<protein>
    <recommendedName>
        <fullName evidence="4">HAUS augmin-like complex subunit 6 N-terminal domain-containing protein</fullName>
    </recommendedName>
</protein>
<dbReference type="Proteomes" id="UP000053424">
    <property type="component" value="Unassembled WGS sequence"/>
</dbReference>
<sequence>MFNPRTRGLRERVKTMEDVAYFLVRKIEGKGIKAILSTYPCAQPSESLAFRTSLTKYLESIRHQSIYPSSSARSSTNLKPSTNDSSDGMALWWKDVVVRRSLLEECSGEKFERLLLSLSTHTVMKTSGIIIPDTMNALLRSQPIAYASALARYQAERHSWTKSASLLTRSKQDLNMLRANLESHTTSRYPNFSTARLQALAESKKTALLQQYWVGKHGREAFDYMIELGGLKPTVSNRLTDIQGDPLHHISRPSPLPVAAAHHPTHLKKFRRSVFHSKPYPVSKDGEVPPVPSLSHAEIILAGHLDCEKRMRQTISDALTRTRRANVQLSQKLQAAQEKTHATEPTSLFWTIPPNTSGGIVFAPEPDKALMVSLGLEAEYEGLDPQEDLFQRKIEEIREALPAYPVIPDRDAPRLPPIETKIGGSKIPLTKVTASKPAPPNPSLLQVPVDAPKTPSLSPSKSSHSVRRKSVRFSTARRRTGRPSLFRLFSGHGALEDEIDRLVDETHDFPTDDEDTDTEGAASPYKTPRGKPRPKINRIWTAGTPRHETPKPKARQSSALALLLDRDPEMGLPSLNSSTSSNLFGGEDSDDECVSKNIDVTPRPPRRSLVFSTNVEQEQGDDEYDDDDLPSMTLKEILLTADTSHFDLLEADSDDMEDAFLPEDTSFVWE</sequence>
<gene>
    <name evidence="2" type="ORF">M413DRAFT_447859</name>
</gene>
<dbReference type="AlphaFoldDB" id="A0A0C3C275"/>
<evidence type="ECO:0000313" key="2">
    <source>
        <dbReference type="EMBL" id="KIM38389.1"/>
    </source>
</evidence>
<feature type="region of interest" description="Disordered" evidence="1">
    <location>
        <begin position="571"/>
        <end position="590"/>
    </location>
</feature>
<dbReference type="EMBL" id="KN831791">
    <property type="protein sequence ID" value="KIM38389.1"/>
    <property type="molecule type" value="Genomic_DNA"/>
</dbReference>
<feature type="region of interest" description="Disordered" evidence="1">
    <location>
        <begin position="507"/>
        <end position="555"/>
    </location>
</feature>
<accession>A0A0C3C275</accession>
<evidence type="ECO:0000256" key="1">
    <source>
        <dbReference type="SAM" id="MobiDB-lite"/>
    </source>
</evidence>
<name>A0A0C3C275_HEBCY</name>
<keyword evidence="3" id="KW-1185">Reference proteome</keyword>